<reference evidence="2 3" key="1">
    <citation type="submission" date="2016-10" db="EMBL/GenBank/DDBJ databases">
        <authorList>
            <person name="Varghese N."/>
            <person name="Submissions S."/>
        </authorList>
    </citation>
    <scope>NUCLEOTIDE SEQUENCE [LARGE SCALE GENOMIC DNA]</scope>
    <source>
        <strain evidence="2 3">DSM 21822</strain>
    </source>
</reference>
<proteinExistence type="predicted"/>
<keyword evidence="3" id="KW-1185">Reference proteome</keyword>
<dbReference type="AlphaFoldDB" id="A0A1I3ZD60"/>
<gene>
    <name evidence="2" type="ORF">SAMN04488498_10698</name>
</gene>
<dbReference type="OrthoDB" id="8094980at2"/>
<organism evidence="2 3">
    <name type="scientific">Neomesorhizobium albiziae</name>
    <dbReference type="NCBI Taxonomy" id="335020"/>
    <lineage>
        <taxon>Bacteria</taxon>
        <taxon>Pseudomonadati</taxon>
        <taxon>Pseudomonadota</taxon>
        <taxon>Alphaproteobacteria</taxon>
        <taxon>Hyphomicrobiales</taxon>
        <taxon>Phyllobacteriaceae</taxon>
        <taxon>Neomesorhizobium</taxon>
    </lineage>
</organism>
<protein>
    <recommendedName>
        <fullName evidence="4">Secreted protein</fullName>
    </recommendedName>
</protein>
<sequence length="138" mass="15499">MKMLRAFNVLCIAAGLATTAPAIAAPLNPSPAYDANLVVQVRGCHRDVERHYVPEFGRPAWHYHRPNCRPVQVPPPGAGVGVRDCHRDVRRHFVPGYGRVTHRHVGPNCRVRVYSQFNPGRPRPANCIQIGPVRYCEY</sequence>
<evidence type="ECO:0000313" key="3">
    <source>
        <dbReference type="Proteomes" id="UP000323300"/>
    </source>
</evidence>
<dbReference type="Proteomes" id="UP000323300">
    <property type="component" value="Unassembled WGS sequence"/>
</dbReference>
<name>A0A1I3ZD60_9HYPH</name>
<evidence type="ECO:0008006" key="4">
    <source>
        <dbReference type="Google" id="ProtNLM"/>
    </source>
</evidence>
<keyword evidence="1" id="KW-0732">Signal</keyword>
<dbReference type="RefSeq" id="WP_149760464.1">
    <property type="nucleotide sequence ID" value="NZ_BSPE01000031.1"/>
</dbReference>
<feature type="chain" id="PRO_5009302463" description="Secreted protein" evidence="1">
    <location>
        <begin position="25"/>
        <end position="138"/>
    </location>
</feature>
<evidence type="ECO:0000313" key="2">
    <source>
        <dbReference type="EMBL" id="SFK41840.1"/>
    </source>
</evidence>
<dbReference type="EMBL" id="FOSL01000006">
    <property type="protein sequence ID" value="SFK41840.1"/>
    <property type="molecule type" value="Genomic_DNA"/>
</dbReference>
<accession>A0A1I3ZD60</accession>
<feature type="signal peptide" evidence="1">
    <location>
        <begin position="1"/>
        <end position="24"/>
    </location>
</feature>
<evidence type="ECO:0000256" key="1">
    <source>
        <dbReference type="SAM" id="SignalP"/>
    </source>
</evidence>